<dbReference type="GO" id="GO:0010629">
    <property type="term" value="P:negative regulation of gene expression"/>
    <property type="evidence" value="ECO:0007669"/>
    <property type="project" value="UniProtKB-ARBA"/>
</dbReference>
<dbReference type="PANTHER" id="PTHR48025">
    <property type="entry name" value="OS02G0815200 PROTEIN"/>
    <property type="match status" value="1"/>
</dbReference>
<evidence type="ECO:0000259" key="5">
    <source>
        <dbReference type="PROSITE" id="PS50102"/>
    </source>
</evidence>
<dbReference type="Pfam" id="PF00076">
    <property type="entry name" value="RRM_1"/>
    <property type="match status" value="2"/>
</dbReference>
<keyword evidence="1" id="KW-0677">Repeat</keyword>
<feature type="region of interest" description="Disordered" evidence="4">
    <location>
        <begin position="283"/>
        <end position="312"/>
    </location>
</feature>
<reference evidence="6" key="1">
    <citation type="journal article" date="2012" name="Bioengineered">
        <title>Additional insights into the genome of the oleaginous model alga Nannochloropsis gaditana.</title>
        <authorList>
            <person name="Jinkerson R.E."/>
            <person name="Radakovits R."/>
            <person name="Posewitz M.C."/>
        </authorList>
    </citation>
    <scope>NUCLEOTIDE SEQUENCE</scope>
    <source>
        <strain evidence="6">CCMP526</strain>
    </source>
</reference>
<feature type="compositionally biased region" description="Pro residues" evidence="4">
    <location>
        <begin position="28"/>
        <end position="40"/>
    </location>
</feature>
<dbReference type="AlphaFoldDB" id="I2CPF3"/>
<dbReference type="EMBL" id="JU966536">
    <property type="protein sequence ID" value="AFJ68786.1"/>
    <property type="molecule type" value="mRNA"/>
</dbReference>
<feature type="region of interest" description="Disordered" evidence="4">
    <location>
        <begin position="1"/>
        <end position="111"/>
    </location>
</feature>
<proteinExistence type="evidence at transcript level"/>
<dbReference type="FunFam" id="3.30.70.330:FF:000383">
    <property type="entry name" value="Sex lethal, isoform D"/>
    <property type="match status" value="1"/>
</dbReference>
<dbReference type="GO" id="GO:0005634">
    <property type="term" value="C:nucleus"/>
    <property type="evidence" value="ECO:0007669"/>
    <property type="project" value="TreeGrafter"/>
</dbReference>
<dbReference type="Gene3D" id="3.30.70.330">
    <property type="match status" value="2"/>
</dbReference>
<evidence type="ECO:0000313" key="6">
    <source>
        <dbReference type="EMBL" id="AFJ68786.1"/>
    </source>
</evidence>
<feature type="compositionally biased region" description="Gly residues" evidence="4">
    <location>
        <begin position="295"/>
        <end position="304"/>
    </location>
</feature>
<evidence type="ECO:0000256" key="1">
    <source>
        <dbReference type="ARBA" id="ARBA00022737"/>
    </source>
</evidence>
<evidence type="ECO:0000256" key="4">
    <source>
        <dbReference type="SAM" id="MobiDB-lite"/>
    </source>
</evidence>
<dbReference type="GO" id="GO:0009967">
    <property type="term" value="P:positive regulation of signal transduction"/>
    <property type="evidence" value="ECO:0007669"/>
    <property type="project" value="UniProtKB-ARBA"/>
</dbReference>
<reference evidence="6" key="2">
    <citation type="journal article" date="2012" name="Nat. Commun.">
        <title>Draft genome sequence and genetic transformation of the oleaginous alga Nannochloropis gaditana.</title>
        <authorList>
            <person name="Radakovits R."/>
            <person name="Jinkerson R.E."/>
            <person name="Fuerstenberg S.I."/>
            <person name="Tae H."/>
            <person name="Settlage R.E."/>
            <person name="Boore J.L."/>
            <person name="Posewitz M.C."/>
        </authorList>
    </citation>
    <scope>NUCLEOTIDE SEQUENCE</scope>
    <source>
        <strain evidence="6">CCMP526</strain>
    </source>
</reference>
<dbReference type="InterPro" id="IPR002343">
    <property type="entry name" value="Hud_Sxl_RNA"/>
</dbReference>
<keyword evidence="2 3" id="KW-0694">RNA-binding</keyword>
<evidence type="ECO:0000256" key="2">
    <source>
        <dbReference type="ARBA" id="ARBA00022884"/>
    </source>
</evidence>
<dbReference type="InterPro" id="IPR000504">
    <property type="entry name" value="RRM_dom"/>
</dbReference>
<evidence type="ECO:0000256" key="3">
    <source>
        <dbReference type="PROSITE-ProRule" id="PRU00176"/>
    </source>
</evidence>
<dbReference type="PROSITE" id="PS50102">
    <property type="entry name" value="RRM"/>
    <property type="match status" value="2"/>
</dbReference>
<gene>
    <name evidence="6" type="ORF">NGATSA_3021700</name>
</gene>
<feature type="non-terminal residue" evidence="6">
    <location>
        <position position="358"/>
    </location>
</feature>
<dbReference type="PRINTS" id="PR00961">
    <property type="entry name" value="HUDSXLRNA"/>
</dbReference>
<dbReference type="SMART" id="SM00360">
    <property type="entry name" value="RRM"/>
    <property type="match status" value="2"/>
</dbReference>
<feature type="compositionally biased region" description="Polar residues" evidence="4">
    <location>
        <begin position="63"/>
        <end position="73"/>
    </location>
</feature>
<feature type="domain" description="RRM" evidence="5">
    <location>
        <begin position="202"/>
        <end position="282"/>
    </location>
</feature>
<protein>
    <submittedName>
        <fullName evidence="6">Elav-like protein 2</fullName>
    </submittedName>
</protein>
<feature type="compositionally biased region" description="Low complexity" evidence="4">
    <location>
        <begin position="7"/>
        <end position="27"/>
    </location>
</feature>
<dbReference type="InterPro" id="IPR035979">
    <property type="entry name" value="RBD_domain_sf"/>
</dbReference>
<dbReference type="GO" id="GO:0005737">
    <property type="term" value="C:cytoplasm"/>
    <property type="evidence" value="ECO:0007669"/>
    <property type="project" value="UniProtKB-ARBA"/>
</dbReference>
<dbReference type="GO" id="GO:0003729">
    <property type="term" value="F:mRNA binding"/>
    <property type="evidence" value="ECO:0007669"/>
    <property type="project" value="TreeGrafter"/>
</dbReference>
<dbReference type="GO" id="GO:1990904">
    <property type="term" value="C:ribonucleoprotein complex"/>
    <property type="evidence" value="ECO:0007669"/>
    <property type="project" value="InterPro"/>
</dbReference>
<organism evidence="6">
    <name type="scientific">Nannochloropsis gaditana (strain CCMP526)</name>
    <name type="common">Green microalga</name>
    <name type="synonym">Microchloropsis gaditana</name>
    <dbReference type="NCBI Taxonomy" id="1093141"/>
    <lineage>
        <taxon>Eukaryota</taxon>
        <taxon>Sar</taxon>
        <taxon>Stramenopiles</taxon>
        <taxon>Ochrophyta</taxon>
        <taxon>Eustigmatophyceae</taxon>
        <taxon>Eustigmatales</taxon>
        <taxon>Monodopsidaceae</taxon>
        <taxon>Nannochloropsis</taxon>
    </lineage>
</organism>
<dbReference type="InterPro" id="IPR050502">
    <property type="entry name" value="Euk_RNA-bind_prot"/>
</dbReference>
<dbReference type="PANTHER" id="PTHR48025:SF1">
    <property type="entry name" value="RRM DOMAIN-CONTAINING PROTEIN"/>
    <property type="match status" value="1"/>
</dbReference>
<name>I2CPF3_NANGC</name>
<accession>I2CPF3</accession>
<feature type="domain" description="RRM" evidence="5">
    <location>
        <begin position="116"/>
        <end position="194"/>
    </location>
</feature>
<sequence>MSEPPSADTSAASQEAGAATATSNGTPAPNPAPASAPAPPGHYQSVGPGWGFIVPEGGGGEANASSATPGNDTDASKGWGEHGPSQAPQQATVSAAGAGGKARGSTYSGEGATDRTNLIVNYLPNEIDDMGLRELFQDFGQVESARVIREKGSGRSLGYGFVKYKDPQSADSAILTRNGHQVYGKRIKVSVARPASEEHKHTKLYVANLPHHFTKAEVIQLFAPHGRIIECRLLMEANSGRFRGIAFVQYNTRQEAAAAIRSLHDTPMEGVPRPLIVKLADDKGDHSRGWQQQGTGSGGYGPMRGTGQSAGAQQRYDPIYGYQGTAPAGGVNDILATLMGGAGTRPYEQYPMQQQQQQ</sequence>
<dbReference type="SUPFAM" id="SSF54928">
    <property type="entry name" value="RNA-binding domain, RBD"/>
    <property type="match status" value="2"/>
</dbReference>
<dbReference type="InterPro" id="IPR012677">
    <property type="entry name" value="Nucleotide-bd_a/b_plait_sf"/>
</dbReference>